<dbReference type="Pfam" id="PF22748">
    <property type="entry name" value="PexRD54_WY"/>
    <property type="match status" value="2"/>
</dbReference>
<dbReference type="AlphaFoldDB" id="A0A9W7D7V4"/>
<comment type="subcellular location">
    <subcellularLocation>
        <location evidence="1">Host cell</location>
    </subcellularLocation>
    <subcellularLocation>
        <location evidence="2">Secreted</location>
    </subcellularLocation>
</comment>
<evidence type="ECO:0000313" key="9">
    <source>
        <dbReference type="EMBL" id="GMF65260.1"/>
    </source>
</evidence>
<evidence type="ECO:0000256" key="5">
    <source>
        <dbReference type="ARBA" id="ARBA00022729"/>
    </source>
</evidence>
<feature type="domain" description="RxLR effector PexRD54 WY" evidence="8">
    <location>
        <begin position="311"/>
        <end position="344"/>
    </location>
</feature>
<feature type="compositionally biased region" description="Polar residues" evidence="7">
    <location>
        <begin position="1"/>
        <end position="15"/>
    </location>
</feature>
<keyword evidence="5" id="KW-0732">Signal</keyword>
<evidence type="ECO:0000256" key="3">
    <source>
        <dbReference type="ARBA" id="ARBA00010400"/>
    </source>
</evidence>
<dbReference type="GO" id="GO:0005576">
    <property type="term" value="C:extracellular region"/>
    <property type="evidence" value="ECO:0007669"/>
    <property type="project" value="UniProtKB-SubCell"/>
</dbReference>
<keyword evidence="6" id="KW-0843">Virulence</keyword>
<protein>
    <submittedName>
        <fullName evidence="9">Unnamed protein product</fullName>
    </submittedName>
</protein>
<proteinExistence type="inferred from homology"/>
<keyword evidence="4" id="KW-0964">Secreted</keyword>
<evidence type="ECO:0000256" key="6">
    <source>
        <dbReference type="ARBA" id="ARBA00023026"/>
    </source>
</evidence>
<feature type="domain" description="RxLR effector PexRD54 WY" evidence="8">
    <location>
        <begin position="398"/>
        <end position="437"/>
    </location>
</feature>
<evidence type="ECO:0000256" key="1">
    <source>
        <dbReference type="ARBA" id="ARBA00004340"/>
    </source>
</evidence>
<evidence type="ECO:0000256" key="4">
    <source>
        <dbReference type="ARBA" id="ARBA00022525"/>
    </source>
</evidence>
<name>A0A9W7D7V4_9STRA</name>
<evidence type="ECO:0000259" key="8">
    <source>
        <dbReference type="Pfam" id="PF22748"/>
    </source>
</evidence>
<dbReference type="GO" id="GO:0043657">
    <property type="term" value="C:host cell"/>
    <property type="evidence" value="ECO:0007669"/>
    <property type="project" value="UniProtKB-SubCell"/>
</dbReference>
<evidence type="ECO:0000256" key="2">
    <source>
        <dbReference type="ARBA" id="ARBA00004613"/>
    </source>
</evidence>
<evidence type="ECO:0000256" key="7">
    <source>
        <dbReference type="SAM" id="MobiDB-lite"/>
    </source>
</evidence>
<dbReference type="EMBL" id="BSXW01012456">
    <property type="protein sequence ID" value="GMF65260.1"/>
    <property type="molecule type" value="Genomic_DNA"/>
</dbReference>
<evidence type="ECO:0000313" key="10">
    <source>
        <dbReference type="Proteomes" id="UP001165083"/>
    </source>
</evidence>
<feature type="region of interest" description="Disordered" evidence="7">
    <location>
        <begin position="1"/>
        <end position="31"/>
    </location>
</feature>
<sequence>MCSSNVSVAVGSSKNFRGPDESLHSDQARRDPRSYSWEMIDNSGVLRSSHPMRKISLAKQSTNRMNVFENPQFRTWESSVYKAHKPNNLKAEAAMLSTLIARYGDKDLANMIVAAKTLLNSKRTKLIASKMENALLNKWIGDKKTATNIFVLLKLEKETGNLLKISVLRIWVSYVNMRREDPYELLYRLMRPKYQDDRALGIMLASATEIASTRIDALRLEKVLFMKWRTEQLTMDDAFKLLRLTQNEDNVLLNEGLKTWISYAKFLKKNPNEMLFSILKKKYTCEVLARKLVTAKENEKSRGVAEGLEVVQIKNWVNNEKTPDDVFKIFNLEKEGDKLFENPATRTFVAFVIRLDKTNSDEKLFSVLKARYDDEVLAKMIGEAANNPRTSEMTQGLRNQLWLYEKKSADDVYKLLKLDEKGSNILKTPEFSTWASYLAILKTNKQDYALLTLKLEVTFDSDLNRAGALISAKEFAFKN</sequence>
<dbReference type="Proteomes" id="UP001165083">
    <property type="component" value="Unassembled WGS sequence"/>
</dbReference>
<accession>A0A9W7D7V4</accession>
<dbReference type="InterPro" id="IPR054463">
    <property type="entry name" value="PexRD54_WY"/>
</dbReference>
<keyword evidence="10" id="KW-1185">Reference proteome</keyword>
<feature type="compositionally biased region" description="Basic and acidic residues" evidence="7">
    <location>
        <begin position="17"/>
        <end position="31"/>
    </location>
</feature>
<comment type="similarity">
    <text evidence="3">Belongs to the RxLR effector family.</text>
</comment>
<comment type="caution">
    <text evidence="9">The sequence shown here is derived from an EMBL/GenBank/DDBJ whole genome shotgun (WGS) entry which is preliminary data.</text>
</comment>
<gene>
    <name evidence="9" type="ORF">Plil01_001795000</name>
</gene>
<reference evidence="9" key="1">
    <citation type="submission" date="2023-04" db="EMBL/GenBank/DDBJ databases">
        <title>Phytophthora lilii NBRC 32176.</title>
        <authorList>
            <person name="Ichikawa N."/>
            <person name="Sato H."/>
            <person name="Tonouchi N."/>
        </authorList>
    </citation>
    <scope>NUCLEOTIDE SEQUENCE</scope>
    <source>
        <strain evidence="9">NBRC 32176</strain>
    </source>
</reference>
<dbReference type="OrthoDB" id="110891at2759"/>
<organism evidence="9 10">
    <name type="scientific">Phytophthora lilii</name>
    <dbReference type="NCBI Taxonomy" id="2077276"/>
    <lineage>
        <taxon>Eukaryota</taxon>
        <taxon>Sar</taxon>
        <taxon>Stramenopiles</taxon>
        <taxon>Oomycota</taxon>
        <taxon>Peronosporomycetes</taxon>
        <taxon>Peronosporales</taxon>
        <taxon>Peronosporaceae</taxon>
        <taxon>Phytophthora</taxon>
    </lineage>
</organism>